<keyword evidence="2" id="KW-1185">Reference proteome</keyword>
<name>A0AC61RTQ5_9FIRM</name>
<comment type="caution">
    <text evidence="1">The sequence shown here is derived from an EMBL/GenBank/DDBJ whole genome shotgun (WGS) entry which is preliminary data.</text>
</comment>
<sequence length="452" mass="49557">MGDQAEKKFPMYKKIVWNIPALTSNGFWGIMSGYLTYYLTQSLLLSSASVGMVLMVSKVFDGFTDLIAGYIIERTDSKWGKGRPYTLFASVAWIFIILLFSVPSFFSTTGKLIYVFVCYTLINSVALTFFNCSDQVYMIRAIPNEKDKSSTLAIGGAIATYGSTILAIAMPVVITTLCVKKTGWTILALVIGIPAIILAALRFFVIKELPLTNAEGKAVKEEKISIISMLKQLIHNKYVFICLGLVFTFYFGQNLSTIVGSYYFTYNIGDLTLLSLISMTTLVAPIVLLFIPKLLEKFGKAKVLRLGLFINLAACIIRAFAPTNLVLYAVTSIACNMGTLPMIYFIGLLLMDCMDYGEWKTGYRVESGYSAINSAGQKVAAGLASGFAGIVMGAVGFVSGAESQTEVALGGIKVLNIYAPIIIGILLVILICCYKLDDKIDEIRKELLEKRK</sequence>
<proteinExistence type="predicted"/>
<evidence type="ECO:0000313" key="1">
    <source>
        <dbReference type="EMBL" id="TGY95239.1"/>
    </source>
</evidence>
<protein>
    <submittedName>
        <fullName evidence="1">MFS transporter</fullName>
    </submittedName>
</protein>
<dbReference type="Proteomes" id="UP000304953">
    <property type="component" value="Unassembled WGS sequence"/>
</dbReference>
<organism evidence="1 2">
    <name type="scientific">Petralouisia muris</name>
    <dbReference type="NCBI Taxonomy" id="3032872"/>
    <lineage>
        <taxon>Bacteria</taxon>
        <taxon>Bacillati</taxon>
        <taxon>Bacillota</taxon>
        <taxon>Clostridia</taxon>
        <taxon>Lachnospirales</taxon>
        <taxon>Lachnospiraceae</taxon>
        <taxon>Petralouisia</taxon>
    </lineage>
</organism>
<gene>
    <name evidence="1" type="ORF">E5329_15800</name>
</gene>
<accession>A0AC61RTQ5</accession>
<dbReference type="EMBL" id="SRYA01000032">
    <property type="protein sequence ID" value="TGY95239.1"/>
    <property type="molecule type" value="Genomic_DNA"/>
</dbReference>
<reference evidence="1" key="1">
    <citation type="submission" date="2019-04" db="EMBL/GenBank/DDBJ databases">
        <title>Microbes associate with the intestines of laboratory mice.</title>
        <authorList>
            <person name="Navarre W."/>
            <person name="Wong E."/>
            <person name="Huang K."/>
            <person name="Tropini C."/>
            <person name="Ng K."/>
            <person name="Yu B."/>
        </authorList>
    </citation>
    <scope>NUCLEOTIDE SEQUENCE</scope>
    <source>
        <strain evidence="1">NM01_1-7b</strain>
    </source>
</reference>
<evidence type="ECO:0000313" key="2">
    <source>
        <dbReference type="Proteomes" id="UP000304953"/>
    </source>
</evidence>